<dbReference type="AlphaFoldDB" id="A0A1C0YT06"/>
<keyword evidence="5" id="KW-0547">Nucleotide-binding</keyword>
<dbReference type="InterPro" id="IPR011545">
    <property type="entry name" value="DEAD/DEAH_box_helicase_dom"/>
</dbReference>
<comment type="caution">
    <text evidence="12">The sequence shown here is derived from an EMBL/GenBank/DDBJ whole genome shotgun (WGS) entry which is preliminary data.</text>
</comment>
<keyword evidence="8" id="KW-0067">ATP-binding</keyword>
<dbReference type="GO" id="GO:0003676">
    <property type="term" value="F:nucleic acid binding"/>
    <property type="evidence" value="ECO:0007669"/>
    <property type="project" value="InterPro"/>
</dbReference>
<evidence type="ECO:0000313" key="13">
    <source>
        <dbReference type="Proteomes" id="UP000093482"/>
    </source>
</evidence>
<evidence type="ECO:0000256" key="2">
    <source>
        <dbReference type="ARBA" id="ARBA00009046"/>
    </source>
</evidence>
<evidence type="ECO:0008006" key="14">
    <source>
        <dbReference type="Google" id="ProtNLM"/>
    </source>
</evidence>
<dbReference type="CDD" id="cd17930">
    <property type="entry name" value="DEXHc_cas3"/>
    <property type="match status" value="1"/>
</dbReference>
<dbReference type="InterPro" id="IPR054712">
    <property type="entry name" value="Cas3-like_dom"/>
</dbReference>
<dbReference type="InterPro" id="IPR006474">
    <property type="entry name" value="Helicase_Cas3_CRISPR-ass_core"/>
</dbReference>
<dbReference type="GO" id="GO:0004518">
    <property type="term" value="F:nuclease activity"/>
    <property type="evidence" value="ECO:0007669"/>
    <property type="project" value="UniProtKB-KW"/>
</dbReference>
<organism evidence="12 13">
    <name type="scientific">Caryophanon latum</name>
    <dbReference type="NCBI Taxonomy" id="33977"/>
    <lineage>
        <taxon>Bacteria</taxon>
        <taxon>Bacillati</taxon>
        <taxon>Bacillota</taxon>
        <taxon>Bacilli</taxon>
        <taxon>Bacillales</taxon>
        <taxon>Caryophanaceae</taxon>
        <taxon>Caryophanon</taxon>
    </lineage>
</organism>
<dbReference type="SMART" id="SM00490">
    <property type="entry name" value="HELICc"/>
    <property type="match status" value="1"/>
</dbReference>
<keyword evidence="13" id="KW-1185">Reference proteome</keyword>
<name>A0A1C0YT06_9BACL</name>
<keyword evidence="3" id="KW-0540">Nuclease</keyword>
<evidence type="ECO:0000256" key="1">
    <source>
        <dbReference type="ARBA" id="ARBA00006847"/>
    </source>
</evidence>
<keyword evidence="6" id="KW-0378">Hydrolase</keyword>
<dbReference type="Gene3D" id="1.10.3210.30">
    <property type="match status" value="1"/>
</dbReference>
<dbReference type="NCBIfam" id="TIGR01596">
    <property type="entry name" value="cas3_HD"/>
    <property type="match status" value="1"/>
</dbReference>
<evidence type="ECO:0000256" key="6">
    <source>
        <dbReference type="ARBA" id="ARBA00022801"/>
    </source>
</evidence>
<dbReference type="Pfam" id="PF22590">
    <property type="entry name" value="Cas3-like_C_2"/>
    <property type="match status" value="1"/>
</dbReference>
<dbReference type="SUPFAM" id="SSF109604">
    <property type="entry name" value="HD-domain/PDEase-like"/>
    <property type="match status" value="1"/>
</dbReference>
<evidence type="ECO:0000256" key="7">
    <source>
        <dbReference type="ARBA" id="ARBA00022806"/>
    </source>
</evidence>
<dbReference type="Pfam" id="PF01966">
    <property type="entry name" value="HD"/>
    <property type="match status" value="1"/>
</dbReference>
<dbReference type="GO" id="GO:0004386">
    <property type="term" value="F:helicase activity"/>
    <property type="evidence" value="ECO:0007669"/>
    <property type="project" value="UniProtKB-KW"/>
</dbReference>
<sequence length="782" mass="89414">MGFIAHYRREDDTPQLLANHLREVQAHCEEIGAKIGAAHIVGLAGLFHDFGKYSTEFQAYIREAIANPDAPPKRGSVDHSTAGGQIILQLSKELPELQFVCELVANAVYGHHSTLLDFLDENGQSPFVKRGKLHPELKSMLQHFFQEVMPASDLKNYLLAAHAEYKLLKRKLQKQGVLHFFLAKYIFSALIDADRTNARLFDENEERTLRIKPPFPLYEERLQQALADKQKKAVPNDITKARQYLSDQCFEKATLPTGIYTLSIPTGGGKTLASLRFALRHAQLYDKERIIQIVPFTTIIEQNAQETRDVLQTKDLLEHHSNIVEDRDVEQLTFEEHEQRRKLHRAKDNWDMPLIFSTMVQFLNIAYEKSSRYTRRFHHLANSIIIFDEIQALPIKTISLFNEFITFLKDVCNTTVILCTATQPALQNVKHHITIDGELIDDLRSILPSFKRTNVISHVRDDIWTVEDVAEFAQQQREHVGNILIIVNTKSDALRLYEQLKGQGGVYHLSTSMCPAHRQHILAEIRDKLKEGEPLICVSTQLIEAGVDVSFQCVIRALAGLDSIAQAAGRCNRNGEVAARDVYVMNMKLPKRHFLPTIVEGAHQTSLLLRDDESNAKNLLSPDIMNIYFSEFYNAFKHEQHFSINGKEYTLHDLAFSLDGHWLEGKILSNLQHHYAFKTVGRYFEVIDSATTAVIVPYEKEGKELIASLEARDVDDFSQFLKKAQHYSVNVFAHERQKLERSQMLALYETPFLRIYYVREGAYDQDYGINVQGDAELGFMGI</sequence>
<dbReference type="CDD" id="cd09641">
    <property type="entry name" value="Cas3''_I"/>
    <property type="match status" value="1"/>
</dbReference>
<dbReference type="InterPro" id="IPR027417">
    <property type="entry name" value="P-loop_NTPase"/>
</dbReference>
<dbReference type="InterPro" id="IPR006483">
    <property type="entry name" value="CRISPR-assoc_Cas3_HD"/>
</dbReference>
<proteinExistence type="inferred from homology"/>
<dbReference type="GO" id="GO:0051607">
    <property type="term" value="P:defense response to virus"/>
    <property type="evidence" value="ECO:0007669"/>
    <property type="project" value="UniProtKB-KW"/>
</dbReference>
<dbReference type="InterPro" id="IPR001650">
    <property type="entry name" value="Helicase_C-like"/>
</dbReference>
<protein>
    <recommendedName>
        <fullName evidence="14">CRISPR-associated helicase/endonuclease Cas3</fullName>
    </recommendedName>
</protein>
<dbReference type="PROSITE" id="PS51192">
    <property type="entry name" value="HELICASE_ATP_BIND_1"/>
    <property type="match status" value="1"/>
</dbReference>
<feature type="domain" description="HD Cas3-type" evidence="11">
    <location>
        <begin position="10"/>
        <end position="196"/>
    </location>
</feature>
<dbReference type="InterPro" id="IPR038257">
    <property type="entry name" value="CRISPR-assoc_Cas3_HD_sf"/>
</dbReference>
<evidence type="ECO:0000259" key="11">
    <source>
        <dbReference type="PROSITE" id="PS51643"/>
    </source>
</evidence>
<reference evidence="12 13" key="1">
    <citation type="submission" date="2016-07" db="EMBL/GenBank/DDBJ databases">
        <title>Caryophanon latum genome sequencing.</title>
        <authorList>
            <person name="Verma A."/>
            <person name="Pal Y."/>
            <person name="Krishnamurthi S."/>
        </authorList>
    </citation>
    <scope>NUCLEOTIDE SEQUENCE [LARGE SCALE GENOMIC DNA]</scope>
    <source>
        <strain evidence="12 13">DSM 14151</strain>
    </source>
</reference>
<dbReference type="SUPFAM" id="SSF52540">
    <property type="entry name" value="P-loop containing nucleoside triphosphate hydrolases"/>
    <property type="match status" value="1"/>
</dbReference>
<evidence type="ECO:0000256" key="5">
    <source>
        <dbReference type="ARBA" id="ARBA00022741"/>
    </source>
</evidence>
<evidence type="ECO:0000256" key="4">
    <source>
        <dbReference type="ARBA" id="ARBA00022723"/>
    </source>
</evidence>
<keyword evidence="4" id="KW-0479">Metal-binding</keyword>
<dbReference type="Gene3D" id="3.40.50.300">
    <property type="entry name" value="P-loop containing nucleotide triphosphate hydrolases"/>
    <property type="match status" value="2"/>
</dbReference>
<dbReference type="GO" id="GO:0005524">
    <property type="term" value="F:ATP binding"/>
    <property type="evidence" value="ECO:0007669"/>
    <property type="project" value="UniProtKB-KW"/>
</dbReference>
<dbReference type="PROSITE" id="PS51643">
    <property type="entry name" value="HD_CAS3"/>
    <property type="match status" value="1"/>
</dbReference>
<evidence type="ECO:0000256" key="8">
    <source>
        <dbReference type="ARBA" id="ARBA00022840"/>
    </source>
</evidence>
<dbReference type="GO" id="GO:0046872">
    <property type="term" value="F:metal ion binding"/>
    <property type="evidence" value="ECO:0007669"/>
    <property type="project" value="UniProtKB-KW"/>
</dbReference>
<dbReference type="Pfam" id="PF00270">
    <property type="entry name" value="DEAD"/>
    <property type="match status" value="1"/>
</dbReference>
<dbReference type="InterPro" id="IPR014001">
    <property type="entry name" value="Helicase_ATP-bd"/>
</dbReference>
<evidence type="ECO:0000256" key="9">
    <source>
        <dbReference type="ARBA" id="ARBA00023118"/>
    </source>
</evidence>
<comment type="similarity">
    <text evidence="2">In the central section; belongs to the CRISPR-associated helicase Cas3 family.</text>
</comment>
<accession>A0A1C0YT06</accession>
<dbReference type="RefSeq" id="WP_066464854.1">
    <property type="nucleotide sequence ID" value="NZ_MATO01000038.1"/>
</dbReference>
<dbReference type="InterPro" id="IPR006674">
    <property type="entry name" value="HD_domain"/>
</dbReference>
<comment type="similarity">
    <text evidence="1">In the N-terminal section; belongs to the CRISPR-associated nuclease Cas3-HD family.</text>
</comment>
<evidence type="ECO:0000259" key="10">
    <source>
        <dbReference type="PROSITE" id="PS51192"/>
    </source>
</evidence>
<dbReference type="GO" id="GO:0016787">
    <property type="term" value="F:hydrolase activity"/>
    <property type="evidence" value="ECO:0007669"/>
    <property type="project" value="UniProtKB-KW"/>
</dbReference>
<evidence type="ECO:0000256" key="3">
    <source>
        <dbReference type="ARBA" id="ARBA00022722"/>
    </source>
</evidence>
<keyword evidence="9" id="KW-0051">Antiviral defense</keyword>
<dbReference type="OrthoDB" id="9810236at2"/>
<dbReference type="EMBL" id="MATO01000038">
    <property type="protein sequence ID" value="OCS90282.1"/>
    <property type="molecule type" value="Genomic_DNA"/>
</dbReference>
<keyword evidence="7" id="KW-0347">Helicase</keyword>
<dbReference type="NCBIfam" id="TIGR01587">
    <property type="entry name" value="cas3_core"/>
    <property type="match status" value="1"/>
</dbReference>
<evidence type="ECO:0000313" key="12">
    <source>
        <dbReference type="EMBL" id="OCS90282.1"/>
    </source>
</evidence>
<dbReference type="Proteomes" id="UP000093482">
    <property type="component" value="Unassembled WGS sequence"/>
</dbReference>
<gene>
    <name evidence="12" type="ORF">A6K76_11785</name>
</gene>
<feature type="domain" description="Helicase ATP-binding" evidence="10">
    <location>
        <begin position="251"/>
        <end position="424"/>
    </location>
</feature>